<dbReference type="Proteomes" id="UP000198644">
    <property type="component" value="Unassembled WGS sequence"/>
</dbReference>
<name>A0A1I6JUU1_9GAMM</name>
<dbReference type="STRING" id="650891.SAMN05216203_3334"/>
<keyword evidence="1" id="KW-1133">Transmembrane helix</keyword>
<reference evidence="2 3" key="1">
    <citation type="submission" date="2016-10" db="EMBL/GenBank/DDBJ databases">
        <authorList>
            <person name="de Groot N.N."/>
        </authorList>
    </citation>
    <scope>NUCLEOTIDE SEQUENCE [LARGE SCALE GENOMIC DNA]</scope>
    <source>
        <strain evidence="2 3">CGMCC 1.9167</strain>
    </source>
</reference>
<keyword evidence="1" id="KW-0812">Transmembrane</keyword>
<dbReference type="OrthoDB" id="6197887at2"/>
<dbReference type="EMBL" id="FOYW01000003">
    <property type="protein sequence ID" value="SFR82759.1"/>
    <property type="molecule type" value="Genomic_DNA"/>
</dbReference>
<proteinExistence type="predicted"/>
<evidence type="ECO:0000256" key="1">
    <source>
        <dbReference type="SAM" id="Phobius"/>
    </source>
</evidence>
<dbReference type="AlphaFoldDB" id="A0A1I6JUU1"/>
<gene>
    <name evidence="2" type="ORF">SAMN05216203_3334</name>
</gene>
<keyword evidence="3" id="KW-1185">Reference proteome</keyword>
<evidence type="ECO:0000313" key="3">
    <source>
        <dbReference type="Proteomes" id="UP000198644"/>
    </source>
</evidence>
<keyword evidence="1" id="KW-0472">Membrane</keyword>
<protein>
    <submittedName>
        <fullName evidence="2">Uncharacterized protein</fullName>
    </submittedName>
</protein>
<feature type="transmembrane region" description="Helical" evidence="1">
    <location>
        <begin position="68"/>
        <end position="89"/>
    </location>
</feature>
<sequence>MNDVIRKAVPANIGLLGGTAAALLAVQLGLNQPLQTPIAPQGMLSFQLATTGESAAAILQSWTRPGLWYAYASLWSGFLFAAVYTLFLLMLTRHLLRDRPGIRERKTGRWVRALFVTAGLAHIVENIILLGNLEAPSDRLSLSATLLALVSYTTLLLGIAGLIVIRAARRHPMHHSEA</sequence>
<accession>A0A1I6JUU1</accession>
<feature type="transmembrane region" description="Helical" evidence="1">
    <location>
        <begin position="12"/>
        <end position="30"/>
    </location>
</feature>
<feature type="transmembrane region" description="Helical" evidence="1">
    <location>
        <begin position="142"/>
        <end position="165"/>
    </location>
</feature>
<feature type="transmembrane region" description="Helical" evidence="1">
    <location>
        <begin position="110"/>
        <end position="130"/>
    </location>
</feature>
<dbReference type="RefSeq" id="WP_092015800.1">
    <property type="nucleotide sequence ID" value="NZ_FOYW01000003.1"/>
</dbReference>
<evidence type="ECO:0000313" key="2">
    <source>
        <dbReference type="EMBL" id="SFR82759.1"/>
    </source>
</evidence>
<organism evidence="2 3">
    <name type="scientific">Marinobacter daqiaonensis</name>
    <dbReference type="NCBI Taxonomy" id="650891"/>
    <lineage>
        <taxon>Bacteria</taxon>
        <taxon>Pseudomonadati</taxon>
        <taxon>Pseudomonadota</taxon>
        <taxon>Gammaproteobacteria</taxon>
        <taxon>Pseudomonadales</taxon>
        <taxon>Marinobacteraceae</taxon>
        <taxon>Marinobacter</taxon>
    </lineage>
</organism>